<dbReference type="SUPFAM" id="SSF54523">
    <property type="entry name" value="Pili subunits"/>
    <property type="match status" value="1"/>
</dbReference>
<evidence type="ECO:0000256" key="1">
    <source>
        <dbReference type="SAM" id="Phobius"/>
    </source>
</evidence>
<comment type="caution">
    <text evidence="2">The sequence shown here is derived from an EMBL/GenBank/DDBJ whole genome shotgun (WGS) entry which is preliminary data.</text>
</comment>
<keyword evidence="1" id="KW-0472">Membrane</keyword>
<protein>
    <submittedName>
        <fullName evidence="2">Prepilin-type N-terminal cleavage/methylation domain-containing protein</fullName>
    </submittedName>
</protein>
<sequence length="153" mass="17023">MSKGFSLIELVIVLVIVAILVSVAIPAYKSYSQKIRVEEETHKVFLALKDMQLKAKTQKMVFCADLTDGGRSLTIYKDTDCTSKEKDISLQVTFALKNPSYKLRVNKFGIFTSKNSIYAVNGEGASVNCVKTDSFRICEGVWDGTAKKCNCKF</sequence>
<keyword evidence="1" id="KW-1133">Transmembrane helix</keyword>
<dbReference type="AlphaFoldDB" id="A0A9D1CFR0"/>
<reference evidence="2" key="1">
    <citation type="journal article" date="2020" name="ISME J.">
        <title>Gammaproteobacteria mediating utilization of methyl-, sulfur- and petroleum organic compounds in deep ocean hydrothermal plumes.</title>
        <authorList>
            <person name="Zhou Z."/>
            <person name="Liu Y."/>
            <person name="Pan J."/>
            <person name="Cron B.R."/>
            <person name="Toner B.M."/>
            <person name="Anantharaman K."/>
            <person name="Breier J.A."/>
            <person name="Dick G.J."/>
            <person name="Li M."/>
        </authorList>
    </citation>
    <scope>NUCLEOTIDE SEQUENCE</scope>
    <source>
        <strain evidence="2">SZUA-1501</strain>
    </source>
</reference>
<dbReference type="EMBL" id="DQVE01000051">
    <property type="protein sequence ID" value="HIP98696.1"/>
    <property type="molecule type" value="Genomic_DNA"/>
</dbReference>
<accession>A0A9D1CFR0</accession>
<evidence type="ECO:0000313" key="2">
    <source>
        <dbReference type="EMBL" id="HIP98696.1"/>
    </source>
</evidence>
<dbReference type="Proteomes" id="UP000606463">
    <property type="component" value="Unassembled WGS sequence"/>
</dbReference>
<keyword evidence="1" id="KW-0812">Transmembrane</keyword>
<organism evidence="2 3">
    <name type="scientific">Aquifex aeolicus</name>
    <dbReference type="NCBI Taxonomy" id="63363"/>
    <lineage>
        <taxon>Bacteria</taxon>
        <taxon>Pseudomonadati</taxon>
        <taxon>Aquificota</taxon>
        <taxon>Aquificia</taxon>
        <taxon>Aquificales</taxon>
        <taxon>Aquificaceae</taxon>
        <taxon>Aquifex</taxon>
    </lineage>
</organism>
<dbReference type="Pfam" id="PF07963">
    <property type="entry name" value="N_methyl"/>
    <property type="match status" value="1"/>
</dbReference>
<dbReference type="NCBIfam" id="TIGR02532">
    <property type="entry name" value="IV_pilin_GFxxxE"/>
    <property type="match status" value="1"/>
</dbReference>
<proteinExistence type="predicted"/>
<dbReference type="Gene3D" id="3.30.700.10">
    <property type="entry name" value="Glycoprotein, Type 4 Pilin"/>
    <property type="match status" value="1"/>
</dbReference>
<dbReference type="InterPro" id="IPR012902">
    <property type="entry name" value="N_methyl_site"/>
</dbReference>
<feature type="transmembrane region" description="Helical" evidence="1">
    <location>
        <begin position="6"/>
        <end position="28"/>
    </location>
</feature>
<name>A0A9D1CFR0_AQUAO</name>
<dbReference type="InterPro" id="IPR045584">
    <property type="entry name" value="Pilin-like"/>
</dbReference>
<gene>
    <name evidence="2" type="ORF">EYH37_04980</name>
</gene>
<evidence type="ECO:0000313" key="3">
    <source>
        <dbReference type="Proteomes" id="UP000606463"/>
    </source>
</evidence>
<dbReference type="PROSITE" id="PS00409">
    <property type="entry name" value="PROKAR_NTER_METHYL"/>
    <property type="match status" value="1"/>
</dbReference>